<dbReference type="STRING" id="1818881.A3196_19275"/>
<evidence type="ECO:0000313" key="2">
    <source>
        <dbReference type="Proteomes" id="UP000094849"/>
    </source>
</evidence>
<dbReference type="EMBL" id="LVJZ01000005">
    <property type="protein sequence ID" value="ODB92911.1"/>
    <property type="molecule type" value="Genomic_DNA"/>
</dbReference>
<reference evidence="1 2" key="1">
    <citation type="submission" date="2016-03" db="EMBL/GenBank/DDBJ databases">
        <title>Chemosynthetic sulphur-oxidizing symbionts of marine invertebrate animals are capable of nitrogen fixation.</title>
        <authorList>
            <person name="Petersen J.M."/>
            <person name="Kemper A."/>
            <person name="Gruber-Vodicka H."/>
            <person name="Cardini U."/>
            <person name="Geest Mvander."/>
            <person name="Kleiner M."/>
            <person name="Bulgheresi S."/>
            <person name="Fussmann M."/>
            <person name="Herbold C."/>
            <person name="Seah B.K.B."/>
            <person name="Antony C.Paul."/>
            <person name="Liu D."/>
            <person name="Belitz A."/>
            <person name="Weber M."/>
        </authorList>
    </citation>
    <scope>NUCLEOTIDE SEQUENCE [LARGE SCALE GENOMIC DNA]</scope>
    <source>
        <strain evidence="1">G_D</strain>
    </source>
</reference>
<proteinExistence type="predicted"/>
<accession>A0A1E2UIH5</accession>
<gene>
    <name evidence="1" type="ORF">A3196_19275</name>
</gene>
<protein>
    <submittedName>
        <fullName evidence="1">Uncharacterized protein</fullName>
    </submittedName>
</protein>
<keyword evidence="2" id="KW-1185">Reference proteome</keyword>
<comment type="caution">
    <text evidence="1">The sequence shown here is derived from an EMBL/GenBank/DDBJ whole genome shotgun (WGS) entry which is preliminary data.</text>
</comment>
<evidence type="ECO:0000313" key="1">
    <source>
        <dbReference type="EMBL" id="ODB92911.1"/>
    </source>
</evidence>
<sequence length="125" mass="14324">MSDEEKKPEVDEAIPLLEDVVEPDELASEFHTFTKLPEASEDSGIPEYDEVLLAMRDEIAKQLQDDLSKMLSEVLERAIEEAGEQITRALHDELGTTLEQKIRYHIDQRLDMEFGPRGQLDPEQD</sequence>
<name>A0A1E2UIH5_9GAMM</name>
<dbReference type="Proteomes" id="UP000094849">
    <property type="component" value="Unassembled WGS sequence"/>
</dbReference>
<dbReference type="RefSeq" id="WP_069025080.1">
    <property type="nucleotide sequence ID" value="NZ_LVJZ01000005.1"/>
</dbReference>
<dbReference type="AlphaFoldDB" id="A0A1E2UIH5"/>
<organism evidence="1 2">
    <name type="scientific">Candidatus Thiodiazotropha endoloripes</name>
    <dbReference type="NCBI Taxonomy" id="1818881"/>
    <lineage>
        <taxon>Bacteria</taxon>
        <taxon>Pseudomonadati</taxon>
        <taxon>Pseudomonadota</taxon>
        <taxon>Gammaproteobacteria</taxon>
        <taxon>Chromatiales</taxon>
        <taxon>Sedimenticolaceae</taxon>
        <taxon>Candidatus Thiodiazotropha</taxon>
    </lineage>
</organism>